<keyword evidence="3" id="KW-1185">Reference proteome</keyword>
<dbReference type="AlphaFoldDB" id="A0A0B0N9D0"/>
<evidence type="ECO:0000256" key="1">
    <source>
        <dbReference type="SAM" id="MobiDB-lite"/>
    </source>
</evidence>
<proteinExistence type="predicted"/>
<accession>A0A0B0N9D0</accession>
<name>A0A0B0N9D0_GOSAR</name>
<organism evidence="2 3">
    <name type="scientific">Gossypium arboreum</name>
    <name type="common">Tree cotton</name>
    <name type="synonym">Gossypium nanking</name>
    <dbReference type="NCBI Taxonomy" id="29729"/>
    <lineage>
        <taxon>Eukaryota</taxon>
        <taxon>Viridiplantae</taxon>
        <taxon>Streptophyta</taxon>
        <taxon>Embryophyta</taxon>
        <taxon>Tracheophyta</taxon>
        <taxon>Spermatophyta</taxon>
        <taxon>Magnoliopsida</taxon>
        <taxon>eudicotyledons</taxon>
        <taxon>Gunneridae</taxon>
        <taxon>Pentapetalae</taxon>
        <taxon>rosids</taxon>
        <taxon>malvids</taxon>
        <taxon>Malvales</taxon>
        <taxon>Malvaceae</taxon>
        <taxon>Malvoideae</taxon>
        <taxon>Gossypium</taxon>
    </lineage>
</organism>
<reference evidence="3" key="1">
    <citation type="submission" date="2014-09" db="EMBL/GenBank/DDBJ databases">
        <authorList>
            <person name="Mudge J."/>
            <person name="Ramaraj T."/>
            <person name="Lindquist I.E."/>
            <person name="Bharti A.K."/>
            <person name="Sundararajan A."/>
            <person name="Cameron C.T."/>
            <person name="Woodward J.E."/>
            <person name="May G.D."/>
            <person name="Brubaker C."/>
            <person name="Broadhvest J."/>
            <person name="Wilkins T.A."/>
        </authorList>
    </citation>
    <scope>NUCLEOTIDE SEQUENCE</scope>
    <source>
        <strain evidence="3">cv. AKA8401</strain>
    </source>
</reference>
<dbReference type="EMBL" id="KN390641">
    <property type="protein sequence ID" value="KHG09385.1"/>
    <property type="molecule type" value="Genomic_DNA"/>
</dbReference>
<sequence length="87" mass="10288">MTRPKPCHMGSSHARQSHHMAVAHGRVPAEPKLNAIQKRPFLRASRHSKAYKYTLEEEKKGRRRIRGKELLQESRLIHLKSWIYHKN</sequence>
<dbReference type="Proteomes" id="UP000032142">
    <property type="component" value="Unassembled WGS sequence"/>
</dbReference>
<protein>
    <submittedName>
        <fullName evidence="2">Uncharacterized protein</fullName>
    </submittedName>
</protein>
<evidence type="ECO:0000313" key="3">
    <source>
        <dbReference type="Proteomes" id="UP000032142"/>
    </source>
</evidence>
<gene>
    <name evidence="2" type="ORF">F383_11243</name>
</gene>
<feature type="region of interest" description="Disordered" evidence="1">
    <location>
        <begin position="1"/>
        <end position="22"/>
    </location>
</feature>
<evidence type="ECO:0000313" key="2">
    <source>
        <dbReference type="EMBL" id="KHG09385.1"/>
    </source>
</evidence>